<name>A0AAP0JRB9_9MAGN</name>
<evidence type="ECO:0000313" key="2">
    <source>
        <dbReference type="Proteomes" id="UP001417504"/>
    </source>
</evidence>
<proteinExistence type="predicted"/>
<dbReference type="Proteomes" id="UP001417504">
    <property type="component" value="Unassembled WGS sequence"/>
</dbReference>
<protein>
    <submittedName>
        <fullName evidence="1">Uncharacterized protein</fullName>
    </submittedName>
</protein>
<dbReference type="EMBL" id="JBBNAE010000003">
    <property type="protein sequence ID" value="KAK9138335.1"/>
    <property type="molecule type" value="Genomic_DNA"/>
</dbReference>
<sequence length="90" mass="10161">MVYLYSLRDLDYLFQSGTWKSITNFKDDSVAFHGGFMKGVVTMLLMLKIGPLKELVMKGLEQVNMGRGLATVKTIAMRMVVILLQVLQAF</sequence>
<dbReference type="AlphaFoldDB" id="A0AAP0JRB9"/>
<accession>A0AAP0JRB9</accession>
<organism evidence="1 2">
    <name type="scientific">Stephania japonica</name>
    <dbReference type="NCBI Taxonomy" id="461633"/>
    <lineage>
        <taxon>Eukaryota</taxon>
        <taxon>Viridiplantae</taxon>
        <taxon>Streptophyta</taxon>
        <taxon>Embryophyta</taxon>
        <taxon>Tracheophyta</taxon>
        <taxon>Spermatophyta</taxon>
        <taxon>Magnoliopsida</taxon>
        <taxon>Ranunculales</taxon>
        <taxon>Menispermaceae</taxon>
        <taxon>Menispermoideae</taxon>
        <taxon>Cissampelideae</taxon>
        <taxon>Stephania</taxon>
    </lineage>
</organism>
<keyword evidence="2" id="KW-1185">Reference proteome</keyword>
<comment type="caution">
    <text evidence="1">The sequence shown here is derived from an EMBL/GenBank/DDBJ whole genome shotgun (WGS) entry which is preliminary data.</text>
</comment>
<gene>
    <name evidence="1" type="ORF">Sjap_008929</name>
</gene>
<reference evidence="1 2" key="1">
    <citation type="submission" date="2024-01" db="EMBL/GenBank/DDBJ databases">
        <title>Genome assemblies of Stephania.</title>
        <authorList>
            <person name="Yang L."/>
        </authorList>
    </citation>
    <scope>NUCLEOTIDE SEQUENCE [LARGE SCALE GENOMIC DNA]</scope>
    <source>
        <strain evidence="1">QJT</strain>
        <tissue evidence="1">Leaf</tissue>
    </source>
</reference>
<evidence type="ECO:0000313" key="1">
    <source>
        <dbReference type="EMBL" id="KAK9138335.1"/>
    </source>
</evidence>